<dbReference type="InterPro" id="IPR011990">
    <property type="entry name" value="TPR-like_helical_dom_sf"/>
</dbReference>
<dbReference type="Gene3D" id="1.25.40.10">
    <property type="entry name" value="Tetratricopeptide repeat domain"/>
    <property type="match status" value="1"/>
</dbReference>
<dbReference type="InterPro" id="IPR019734">
    <property type="entry name" value="TPR_rpt"/>
</dbReference>
<dbReference type="AlphaFoldDB" id="A0A7W7I1E2"/>
<organism evidence="2 3">
    <name type="scientific">Actinoplanes digitatis</name>
    <dbReference type="NCBI Taxonomy" id="1868"/>
    <lineage>
        <taxon>Bacteria</taxon>
        <taxon>Bacillati</taxon>
        <taxon>Actinomycetota</taxon>
        <taxon>Actinomycetes</taxon>
        <taxon>Micromonosporales</taxon>
        <taxon>Micromonosporaceae</taxon>
        <taxon>Actinoplanes</taxon>
    </lineage>
</organism>
<accession>A0A7W7I1E2</accession>
<dbReference type="SUPFAM" id="SSF48452">
    <property type="entry name" value="TPR-like"/>
    <property type="match status" value="1"/>
</dbReference>
<keyword evidence="1" id="KW-0802">TPR repeat</keyword>
<dbReference type="Proteomes" id="UP000578112">
    <property type="component" value="Unassembled WGS sequence"/>
</dbReference>
<gene>
    <name evidence="2" type="ORF">BJ971_005282</name>
</gene>
<dbReference type="RefSeq" id="WP_184995884.1">
    <property type="nucleotide sequence ID" value="NZ_BOMK01000003.1"/>
</dbReference>
<dbReference type="EMBL" id="JACHNH010000001">
    <property type="protein sequence ID" value="MBB4764726.1"/>
    <property type="molecule type" value="Genomic_DNA"/>
</dbReference>
<name>A0A7W7I1E2_9ACTN</name>
<dbReference type="Pfam" id="PF14559">
    <property type="entry name" value="TPR_19"/>
    <property type="match status" value="1"/>
</dbReference>
<dbReference type="PROSITE" id="PS50005">
    <property type="entry name" value="TPR"/>
    <property type="match status" value="1"/>
</dbReference>
<evidence type="ECO:0000313" key="3">
    <source>
        <dbReference type="Proteomes" id="UP000578112"/>
    </source>
</evidence>
<comment type="caution">
    <text evidence="2">The sequence shown here is derived from an EMBL/GenBank/DDBJ whole genome shotgun (WGS) entry which is preliminary data.</text>
</comment>
<proteinExistence type="predicted"/>
<protein>
    <submittedName>
        <fullName evidence="2">Cytochrome c-type biogenesis protein CcmH/NrfG</fullName>
    </submittedName>
</protein>
<evidence type="ECO:0000313" key="2">
    <source>
        <dbReference type="EMBL" id="MBB4764726.1"/>
    </source>
</evidence>
<evidence type="ECO:0000256" key="1">
    <source>
        <dbReference type="PROSITE-ProRule" id="PRU00339"/>
    </source>
</evidence>
<sequence length="145" mass="15964">MEITEDLVAQAEELVLSGQYARGRALLDDHLGAHPDDARAWHRLAGALVGLGRSRDAVSAADRSISLNPDDPVAYRMRAIARLTLKDRARPHGDARPAAARDRGDAETLALLTWGVLMTDRVPDARHHARAPRRRFHGLFGGRRP</sequence>
<keyword evidence="3" id="KW-1185">Reference proteome</keyword>
<feature type="repeat" description="TPR" evidence="1">
    <location>
        <begin position="38"/>
        <end position="71"/>
    </location>
</feature>
<reference evidence="2 3" key="1">
    <citation type="submission" date="2020-08" db="EMBL/GenBank/DDBJ databases">
        <title>Sequencing the genomes of 1000 actinobacteria strains.</title>
        <authorList>
            <person name="Klenk H.-P."/>
        </authorList>
    </citation>
    <scope>NUCLEOTIDE SEQUENCE [LARGE SCALE GENOMIC DNA]</scope>
    <source>
        <strain evidence="2 3">DSM 43149</strain>
    </source>
</reference>